<evidence type="ECO:0000313" key="2">
    <source>
        <dbReference type="EMBL" id="ANB17355.1"/>
    </source>
</evidence>
<proteinExistence type="predicted"/>
<dbReference type="CDD" id="cd02226">
    <property type="entry name" value="cupin_YdbB-like"/>
    <property type="match status" value="1"/>
</dbReference>
<dbReference type="InterPro" id="IPR013096">
    <property type="entry name" value="Cupin_2"/>
</dbReference>
<dbReference type="PANTHER" id="PTHR36114">
    <property type="entry name" value="16.7 KDA PROTEIN IN WHIE LOCUS"/>
    <property type="match status" value="1"/>
</dbReference>
<evidence type="ECO:0000259" key="1">
    <source>
        <dbReference type="Pfam" id="PF07883"/>
    </source>
</evidence>
<protein>
    <submittedName>
        <fullName evidence="2">Cupin domain protein</fullName>
    </submittedName>
</protein>
<dbReference type="Pfam" id="PF07883">
    <property type="entry name" value="Cupin_2"/>
    <property type="match status" value="1"/>
</dbReference>
<dbReference type="AlphaFoldDB" id="A0A160DST1"/>
<dbReference type="KEGG" id="dko:I596_1325"/>
<dbReference type="InterPro" id="IPR014710">
    <property type="entry name" value="RmlC-like_jellyroll"/>
</dbReference>
<sequence length="149" mass="16496">MGRRLAAIAAAAARPGRHSHSIRRGKPPMTDQAINLTHKLAQLHDHWSPRVVAELNDLQFKIVKFAGEFVWHTHADTDEAFLVLRGQMQIGFRDREVVVGEGELFVVPRGVEHITRADSECHALILEPRGVVNTGDAGGALTARNDVWI</sequence>
<reference evidence="2 3" key="1">
    <citation type="submission" date="2016-04" db="EMBL/GenBank/DDBJ databases">
        <title>Complete genome sequence of Dokdonella koreensis DS-123T.</title>
        <authorList>
            <person name="Kim J.F."/>
            <person name="Lee H."/>
            <person name="Kwak M.-J."/>
        </authorList>
    </citation>
    <scope>NUCLEOTIDE SEQUENCE [LARGE SCALE GENOMIC DNA]</scope>
    <source>
        <strain evidence="2 3">DS-123</strain>
    </source>
</reference>
<dbReference type="InterPro" id="IPR011051">
    <property type="entry name" value="RmlC_Cupin_sf"/>
</dbReference>
<evidence type="ECO:0000313" key="3">
    <source>
        <dbReference type="Proteomes" id="UP000076830"/>
    </source>
</evidence>
<accession>A0A160DST1</accession>
<dbReference type="PATRIC" id="fig|1300342.3.peg.1292"/>
<keyword evidence="3" id="KW-1185">Reference proteome</keyword>
<dbReference type="Gene3D" id="2.60.120.10">
    <property type="entry name" value="Jelly Rolls"/>
    <property type="match status" value="1"/>
</dbReference>
<dbReference type="STRING" id="1300342.I596_1325"/>
<organism evidence="2 3">
    <name type="scientific">Dokdonella koreensis DS-123</name>
    <dbReference type="NCBI Taxonomy" id="1300342"/>
    <lineage>
        <taxon>Bacteria</taxon>
        <taxon>Pseudomonadati</taxon>
        <taxon>Pseudomonadota</taxon>
        <taxon>Gammaproteobacteria</taxon>
        <taxon>Lysobacterales</taxon>
        <taxon>Rhodanobacteraceae</taxon>
        <taxon>Dokdonella</taxon>
    </lineage>
</organism>
<dbReference type="SUPFAM" id="SSF51182">
    <property type="entry name" value="RmlC-like cupins"/>
    <property type="match status" value="1"/>
</dbReference>
<dbReference type="InterPro" id="IPR052044">
    <property type="entry name" value="PKS_Associated_Protein"/>
</dbReference>
<dbReference type="Proteomes" id="UP000076830">
    <property type="component" value="Chromosome"/>
</dbReference>
<dbReference type="EMBL" id="CP015249">
    <property type="protein sequence ID" value="ANB17355.1"/>
    <property type="molecule type" value="Genomic_DNA"/>
</dbReference>
<dbReference type="PANTHER" id="PTHR36114:SF1">
    <property type="entry name" value="16.7 KDA PROTEIN IN WHIE LOCUS"/>
    <property type="match status" value="1"/>
</dbReference>
<name>A0A160DST1_9GAMM</name>
<gene>
    <name evidence="2" type="ORF">I596_1325</name>
</gene>
<feature type="domain" description="Cupin type-2" evidence="1">
    <location>
        <begin position="68"/>
        <end position="123"/>
    </location>
</feature>